<evidence type="ECO:0000313" key="2">
    <source>
        <dbReference type="EMBL" id="OWY90968.1"/>
    </source>
</evidence>
<sequence>MASKSPITAAALAGILAVGLVSADLQISVQYDATYSLSDTSGPPCSGTGDDPIGVSCPKAGDIATVGCLPYLPSFNGTACVAPIDAQCIRLSNEAWGCAFLKPGYTSDTGETSHDERVHDKGHYDKEMQRKDTTNNDTTLKRPIGVKCYL</sequence>
<organism evidence="2 3">
    <name type="scientific">Phytophthora megakarya</name>
    <dbReference type="NCBI Taxonomy" id="4795"/>
    <lineage>
        <taxon>Eukaryota</taxon>
        <taxon>Sar</taxon>
        <taxon>Stramenopiles</taxon>
        <taxon>Oomycota</taxon>
        <taxon>Peronosporomycetes</taxon>
        <taxon>Peronosporales</taxon>
        <taxon>Peronosporaceae</taxon>
        <taxon>Phytophthora</taxon>
    </lineage>
</organism>
<gene>
    <name evidence="2" type="ORF">PHMEG_00040652</name>
</gene>
<dbReference type="Proteomes" id="UP000198211">
    <property type="component" value="Unassembled WGS sequence"/>
</dbReference>
<dbReference type="OrthoDB" id="167615at2759"/>
<dbReference type="AlphaFoldDB" id="A0A225UD94"/>
<feature type="signal peptide" evidence="1">
    <location>
        <begin position="1"/>
        <end position="23"/>
    </location>
</feature>
<feature type="chain" id="PRO_5012126800" evidence="1">
    <location>
        <begin position="24"/>
        <end position="150"/>
    </location>
</feature>
<dbReference type="STRING" id="4795.A0A225UD94"/>
<proteinExistence type="predicted"/>
<comment type="caution">
    <text evidence="2">The sequence shown here is derived from an EMBL/GenBank/DDBJ whole genome shotgun (WGS) entry which is preliminary data.</text>
</comment>
<protein>
    <submittedName>
        <fullName evidence="2">Cyst germination specific acidic repeat protein</fullName>
    </submittedName>
</protein>
<dbReference type="EMBL" id="NBNE01021413">
    <property type="protein sequence ID" value="OWY90968.1"/>
    <property type="molecule type" value="Genomic_DNA"/>
</dbReference>
<reference evidence="3" key="1">
    <citation type="submission" date="2017-03" db="EMBL/GenBank/DDBJ databases">
        <title>Phytopthora megakarya and P. palmivora, two closely related causual agents of cacao black pod achieved similar genome size and gene model numbers by different mechanisms.</title>
        <authorList>
            <person name="Ali S."/>
            <person name="Shao J."/>
            <person name="Larry D.J."/>
            <person name="Kronmiller B."/>
            <person name="Shen D."/>
            <person name="Strem M.D."/>
            <person name="Melnick R.L."/>
            <person name="Guiltinan M.J."/>
            <person name="Tyler B.M."/>
            <person name="Meinhardt L.W."/>
            <person name="Bailey B.A."/>
        </authorList>
    </citation>
    <scope>NUCLEOTIDE SEQUENCE [LARGE SCALE GENOMIC DNA]</scope>
    <source>
        <strain evidence="3">zdho120</strain>
    </source>
</reference>
<evidence type="ECO:0000313" key="3">
    <source>
        <dbReference type="Proteomes" id="UP000198211"/>
    </source>
</evidence>
<name>A0A225UD94_9STRA</name>
<keyword evidence="3" id="KW-1185">Reference proteome</keyword>
<evidence type="ECO:0000256" key="1">
    <source>
        <dbReference type="SAM" id="SignalP"/>
    </source>
</evidence>
<keyword evidence="1" id="KW-0732">Signal</keyword>
<accession>A0A225UD94</accession>